<protein>
    <submittedName>
        <fullName evidence="1">Uncharacterized protein</fullName>
    </submittedName>
</protein>
<reference evidence="1" key="1">
    <citation type="journal article" date="2014" name="Front. Microbiol.">
        <title>High frequency of phylogenetically diverse reductive dehalogenase-homologous genes in deep subseafloor sedimentary metagenomes.</title>
        <authorList>
            <person name="Kawai M."/>
            <person name="Futagami T."/>
            <person name="Toyoda A."/>
            <person name="Takaki Y."/>
            <person name="Nishi S."/>
            <person name="Hori S."/>
            <person name="Arai W."/>
            <person name="Tsubouchi T."/>
            <person name="Morono Y."/>
            <person name="Uchiyama I."/>
            <person name="Ito T."/>
            <person name="Fujiyama A."/>
            <person name="Inagaki F."/>
            <person name="Takami H."/>
        </authorList>
    </citation>
    <scope>NUCLEOTIDE SEQUENCE</scope>
    <source>
        <strain evidence="1">Expedition CK06-06</strain>
    </source>
</reference>
<dbReference type="AlphaFoldDB" id="X1EUB5"/>
<accession>X1EUB5</accession>
<organism evidence="1">
    <name type="scientific">marine sediment metagenome</name>
    <dbReference type="NCBI Taxonomy" id="412755"/>
    <lineage>
        <taxon>unclassified sequences</taxon>
        <taxon>metagenomes</taxon>
        <taxon>ecological metagenomes</taxon>
    </lineage>
</organism>
<dbReference type="EMBL" id="BARU01001788">
    <property type="protein sequence ID" value="GAH20769.1"/>
    <property type="molecule type" value="Genomic_DNA"/>
</dbReference>
<comment type="caution">
    <text evidence="1">The sequence shown here is derived from an EMBL/GenBank/DDBJ whole genome shotgun (WGS) entry which is preliminary data.</text>
</comment>
<name>X1EUB5_9ZZZZ</name>
<evidence type="ECO:0000313" key="1">
    <source>
        <dbReference type="EMBL" id="GAH20769.1"/>
    </source>
</evidence>
<feature type="non-terminal residue" evidence="1">
    <location>
        <position position="1"/>
    </location>
</feature>
<proteinExistence type="predicted"/>
<sequence>LRKESNESNQPVKNILAKKDDDTLIIIGRPYAGGAGNWVPSNRWLRLVFPLPSDATFEVRLILDYYSFTKYGGATLRIDDFRIISKD</sequence>
<gene>
    <name evidence="1" type="ORF">S03H2_04496</name>
</gene>